<protein>
    <submittedName>
        <fullName evidence="1">Uncharacterized protein</fullName>
    </submittedName>
</protein>
<evidence type="ECO:0000313" key="1">
    <source>
        <dbReference type="EMBL" id="KKK75890.1"/>
    </source>
</evidence>
<reference evidence="1" key="1">
    <citation type="journal article" date="2015" name="Nature">
        <title>Complex archaea that bridge the gap between prokaryotes and eukaryotes.</title>
        <authorList>
            <person name="Spang A."/>
            <person name="Saw J.H."/>
            <person name="Jorgensen S.L."/>
            <person name="Zaremba-Niedzwiedzka K."/>
            <person name="Martijn J."/>
            <person name="Lind A.E."/>
            <person name="van Eijk R."/>
            <person name="Schleper C."/>
            <person name="Guy L."/>
            <person name="Ettema T.J."/>
        </authorList>
    </citation>
    <scope>NUCLEOTIDE SEQUENCE</scope>
</reference>
<feature type="non-terminal residue" evidence="1">
    <location>
        <position position="40"/>
    </location>
</feature>
<sequence>MTHKIKPPNIVYYNVKAKYLFELLNTEREHDSDIEYIPAE</sequence>
<comment type="caution">
    <text evidence="1">The sequence shown here is derived from an EMBL/GenBank/DDBJ whole genome shotgun (WGS) entry which is preliminary data.</text>
</comment>
<gene>
    <name evidence="1" type="ORF">LCGC14_2869210</name>
</gene>
<accession>A0A0F8YQ78</accession>
<dbReference type="AlphaFoldDB" id="A0A0F8YQ78"/>
<organism evidence="1">
    <name type="scientific">marine sediment metagenome</name>
    <dbReference type="NCBI Taxonomy" id="412755"/>
    <lineage>
        <taxon>unclassified sequences</taxon>
        <taxon>metagenomes</taxon>
        <taxon>ecological metagenomes</taxon>
    </lineage>
</organism>
<name>A0A0F8YQ78_9ZZZZ</name>
<proteinExistence type="predicted"/>
<dbReference type="EMBL" id="LAZR01055653">
    <property type="protein sequence ID" value="KKK75890.1"/>
    <property type="molecule type" value="Genomic_DNA"/>
</dbReference>